<keyword evidence="7" id="KW-0418">Kinase</keyword>
<dbReference type="Pfam" id="PF00072">
    <property type="entry name" value="Response_reg"/>
    <property type="match status" value="1"/>
</dbReference>
<dbReference type="CDD" id="cd00082">
    <property type="entry name" value="HisKA"/>
    <property type="match status" value="1"/>
</dbReference>
<sequence length="393" mass="41819">MTLRMTIPMSTPIKILAVDDIASNLTALDAVLAKPDVEIVHASSGAQALELLLEHEFGLAILDVHMPEMDGFELADLMRGSKRTSQIPILFLTAAGEDSQRAFRGYASGAVDFLFKPIDARVLAAKVDVFVQLARNKQQMAEQLKTAEQLLKTNEMLMAVLAHDLRTPLSAIIASASFLGRFGGEEKLRPATDRIQRSSERMARMVDQLLHVARLHGGRVHINPLKEDVHAICAAIVDEYEVAYGKGRIAIASHGNTMAQVDPDLMAQVMTNLIGNALHHGDAQTPIAVHVDGEQTARVVITVRNGGAIEPAVLPHIFEAFRSGSSAAQGGGGYGGASGGSAVAVNGMSQGLGLGLYITRELVTLHGGTVDAKSGEGETVFEVTLPRESPNGD</sequence>
<evidence type="ECO:0000256" key="2">
    <source>
        <dbReference type="ARBA" id="ARBA00012438"/>
    </source>
</evidence>
<dbReference type="PANTHER" id="PTHR43547:SF2">
    <property type="entry name" value="HYBRID SIGNAL TRANSDUCTION HISTIDINE KINASE C"/>
    <property type="match status" value="1"/>
</dbReference>
<keyword evidence="8" id="KW-1185">Reference proteome</keyword>
<evidence type="ECO:0000259" key="6">
    <source>
        <dbReference type="PROSITE" id="PS50110"/>
    </source>
</evidence>
<organism evidence="7 8">
    <name type="scientific">Cupriavidus pampae</name>
    <dbReference type="NCBI Taxonomy" id="659251"/>
    <lineage>
        <taxon>Bacteria</taxon>
        <taxon>Pseudomonadati</taxon>
        <taxon>Pseudomonadota</taxon>
        <taxon>Betaproteobacteria</taxon>
        <taxon>Burkholderiales</taxon>
        <taxon>Burkholderiaceae</taxon>
        <taxon>Cupriavidus</taxon>
    </lineage>
</organism>
<accession>A0ABM8XY74</accession>
<feature type="modified residue" description="4-aspartylphosphate" evidence="4">
    <location>
        <position position="63"/>
    </location>
</feature>
<evidence type="ECO:0000313" key="8">
    <source>
        <dbReference type="Proteomes" id="UP000706525"/>
    </source>
</evidence>
<dbReference type="CDD" id="cd00075">
    <property type="entry name" value="HATPase"/>
    <property type="match status" value="1"/>
</dbReference>
<comment type="catalytic activity">
    <reaction evidence="1">
        <text>ATP + protein L-histidine = ADP + protein N-phospho-L-histidine.</text>
        <dbReference type="EC" id="2.7.13.3"/>
    </reaction>
</comment>
<evidence type="ECO:0000256" key="1">
    <source>
        <dbReference type="ARBA" id="ARBA00000085"/>
    </source>
</evidence>
<gene>
    <name evidence="7" type="primary">rcsC_16</name>
    <name evidence="7" type="ORF">LMG32289_05927</name>
</gene>
<comment type="caution">
    <text evidence="7">The sequence shown here is derived from an EMBL/GenBank/DDBJ whole genome shotgun (WGS) entry which is preliminary data.</text>
</comment>
<keyword evidence="3 4" id="KW-0597">Phosphoprotein</keyword>
<dbReference type="EC" id="2.7.13.3" evidence="2"/>
<dbReference type="InterPro" id="IPR003661">
    <property type="entry name" value="HisK_dim/P_dom"/>
</dbReference>
<feature type="domain" description="Response regulatory" evidence="6">
    <location>
        <begin position="14"/>
        <end position="131"/>
    </location>
</feature>
<dbReference type="PANTHER" id="PTHR43547">
    <property type="entry name" value="TWO-COMPONENT HISTIDINE KINASE"/>
    <property type="match status" value="1"/>
</dbReference>
<dbReference type="PROSITE" id="PS50110">
    <property type="entry name" value="RESPONSE_REGULATORY"/>
    <property type="match status" value="1"/>
</dbReference>
<evidence type="ECO:0000259" key="5">
    <source>
        <dbReference type="PROSITE" id="PS50109"/>
    </source>
</evidence>
<feature type="domain" description="Histidine kinase" evidence="5">
    <location>
        <begin position="160"/>
        <end position="389"/>
    </location>
</feature>
<dbReference type="SUPFAM" id="SSF55874">
    <property type="entry name" value="ATPase domain of HSP90 chaperone/DNA topoisomerase II/histidine kinase"/>
    <property type="match status" value="1"/>
</dbReference>
<dbReference type="Proteomes" id="UP000706525">
    <property type="component" value="Unassembled WGS sequence"/>
</dbReference>
<dbReference type="Pfam" id="PF00512">
    <property type="entry name" value="HisKA"/>
    <property type="match status" value="1"/>
</dbReference>
<dbReference type="SMART" id="SM00388">
    <property type="entry name" value="HisKA"/>
    <property type="match status" value="1"/>
</dbReference>
<protein>
    <recommendedName>
        <fullName evidence="2">histidine kinase</fullName>
        <ecNumber evidence="2">2.7.13.3</ecNumber>
    </recommendedName>
</protein>
<reference evidence="7 8" key="1">
    <citation type="submission" date="2021-08" db="EMBL/GenBank/DDBJ databases">
        <authorList>
            <person name="Peeters C."/>
        </authorList>
    </citation>
    <scope>NUCLEOTIDE SEQUENCE [LARGE SCALE GENOMIC DNA]</scope>
    <source>
        <strain evidence="7 8">LMG 32289</strain>
    </source>
</reference>
<dbReference type="Gene3D" id="3.40.50.2300">
    <property type="match status" value="1"/>
</dbReference>
<dbReference type="InterPro" id="IPR036097">
    <property type="entry name" value="HisK_dim/P_sf"/>
</dbReference>
<dbReference type="SUPFAM" id="SSF52172">
    <property type="entry name" value="CheY-like"/>
    <property type="match status" value="1"/>
</dbReference>
<dbReference type="SUPFAM" id="SSF47384">
    <property type="entry name" value="Homodimeric domain of signal transducing histidine kinase"/>
    <property type="match status" value="1"/>
</dbReference>
<keyword evidence="7" id="KW-0808">Transferase</keyword>
<evidence type="ECO:0000256" key="4">
    <source>
        <dbReference type="PROSITE-ProRule" id="PRU00169"/>
    </source>
</evidence>
<dbReference type="Gene3D" id="1.10.287.130">
    <property type="match status" value="1"/>
</dbReference>
<dbReference type="Gene3D" id="3.30.565.10">
    <property type="entry name" value="Histidine kinase-like ATPase, C-terminal domain"/>
    <property type="match status" value="1"/>
</dbReference>
<dbReference type="InterPro" id="IPR011006">
    <property type="entry name" value="CheY-like_superfamily"/>
</dbReference>
<dbReference type="EMBL" id="CAJZAG010000014">
    <property type="protein sequence ID" value="CAG9185349.1"/>
    <property type="molecule type" value="Genomic_DNA"/>
</dbReference>
<dbReference type="Pfam" id="PF02518">
    <property type="entry name" value="HATPase_c"/>
    <property type="match status" value="1"/>
</dbReference>
<proteinExistence type="predicted"/>
<dbReference type="GO" id="GO:0004673">
    <property type="term" value="F:protein histidine kinase activity"/>
    <property type="evidence" value="ECO:0007669"/>
    <property type="project" value="UniProtKB-EC"/>
</dbReference>
<dbReference type="InterPro" id="IPR001789">
    <property type="entry name" value="Sig_transdc_resp-reg_receiver"/>
</dbReference>
<evidence type="ECO:0000256" key="3">
    <source>
        <dbReference type="ARBA" id="ARBA00022553"/>
    </source>
</evidence>
<dbReference type="SMART" id="SM00387">
    <property type="entry name" value="HATPase_c"/>
    <property type="match status" value="1"/>
</dbReference>
<dbReference type="InterPro" id="IPR003594">
    <property type="entry name" value="HATPase_dom"/>
</dbReference>
<dbReference type="SMART" id="SM00448">
    <property type="entry name" value="REC"/>
    <property type="match status" value="1"/>
</dbReference>
<dbReference type="PROSITE" id="PS50109">
    <property type="entry name" value="HIS_KIN"/>
    <property type="match status" value="1"/>
</dbReference>
<name>A0ABM8XY74_9BURK</name>
<dbReference type="InterPro" id="IPR005467">
    <property type="entry name" value="His_kinase_dom"/>
</dbReference>
<evidence type="ECO:0000313" key="7">
    <source>
        <dbReference type="EMBL" id="CAG9185349.1"/>
    </source>
</evidence>
<dbReference type="InterPro" id="IPR036890">
    <property type="entry name" value="HATPase_C_sf"/>
</dbReference>